<dbReference type="InterPro" id="IPR011042">
    <property type="entry name" value="6-blade_b-propeller_TolB-like"/>
</dbReference>
<dbReference type="NCBIfam" id="TIGR04275">
    <property type="entry name" value="beta_prop_Msarc"/>
    <property type="match status" value="2"/>
</dbReference>
<dbReference type="RefSeq" id="WP_301662793.1">
    <property type="nucleotide sequence ID" value="NZ_VCYH01000001.1"/>
</dbReference>
<dbReference type="Proteomes" id="UP001168338">
    <property type="component" value="Unassembled WGS sequence"/>
</dbReference>
<proteinExistence type="predicted"/>
<reference evidence="1" key="1">
    <citation type="submission" date="2019-05" db="EMBL/GenBank/DDBJ databases">
        <title>Methanoculleus sp. FWC-SCC1, a methanogenic archaeon isolated from deep marine cold seep.</title>
        <authorList>
            <person name="Chen Y.-W."/>
            <person name="Chen S.-C."/>
            <person name="Teng N.-H."/>
            <person name="Lai M.-C."/>
        </authorList>
    </citation>
    <scope>NUCLEOTIDE SEQUENCE</scope>
    <source>
        <strain evidence="1">FWC-SCC1</strain>
    </source>
</reference>
<sequence length="445" mass="48270">MDAETTGRSVCTIVLLALLAAPAAAADAYEDAPGSSVLTIPVFGPLPWVWPIDVDANRVVWVEDEGSHVGNSSVRVCTLTTGEERTVAESLQETAYCSGRRAVTPGVSGDLVVWTENLGAAVHVFDLASGGERILLRGEVFRGRSITQNDGSQRTVWEAVAYEGPVYLSGPEDMQGWDTIHGDVFFDFPAVDGDRIVWVEGNGADRGSSDIYLYNLTSEELVPVCTAPGEQTRPKISGDRVVWQDMRSGNWDIYSYDLTTGEERAVCTDPARQIHPDIDGDDIVWQDRRNAYLGRDWDNSDDIYHFDLAAGTERPLATGREEQHDPAVAGGRVVWVESVRWKDDPLHEGNRLLVYDLVTGSTRCIPAEGGTVMDPVISGSHVAFCVIRDTGESWSVSVFALDEERPNRTLAAPAATAEPVPTAAPGYAALSAIAALAAHACRRRQ</sequence>
<organism evidence="1 2">
    <name type="scientific">Methanoculleus frigidifontis</name>
    <dbReference type="NCBI Taxonomy" id="2584085"/>
    <lineage>
        <taxon>Archaea</taxon>
        <taxon>Methanobacteriati</taxon>
        <taxon>Methanobacteriota</taxon>
        <taxon>Stenosarchaea group</taxon>
        <taxon>Methanomicrobia</taxon>
        <taxon>Methanomicrobiales</taxon>
        <taxon>Methanomicrobiaceae</taxon>
        <taxon>Methanoculleus</taxon>
    </lineage>
</organism>
<comment type="caution">
    <text evidence="1">The sequence shown here is derived from an EMBL/GenBank/DDBJ whole genome shotgun (WGS) entry which is preliminary data.</text>
</comment>
<protein>
    <submittedName>
        <fullName evidence="1">Uncharacterized protein</fullName>
    </submittedName>
</protein>
<evidence type="ECO:0000313" key="1">
    <source>
        <dbReference type="EMBL" id="MDN7023741.1"/>
    </source>
</evidence>
<dbReference type="PANTHER" id="PTHR36842">
    <property type="entry name" value="PROTEIN TOLB HOMOLOG"/>
    <property type="match status" value="1"/>
</dbReference>
<keyword evidence="2" id="KW-1185">Reference proteome</keyword>
<dbReference type="PANTHER" id="PTHR36842:SF1">
    <property type="entry name" value="PROTEIN TOLB"/>
    <property type="match status" value="1"/>
</dbReference>
<name>A0ABT8M732_9EURY</name>
<accession>A0ABT8M732</accession>
<dbReference type="EMBL" id="VCYH01000001">
    <property type="protein sequence ID" value="MDN7023741.1"/>
    <property type="molecule type" value="Genomic_DNA"/>
</dbReference>
<dbReference type="SUPFAM" id="SSF69304">
    <property type="entry name" value="Tricorn protease N-terminal domain"/>
    <property type="match status" value="1"/>
</dbReference>
<dbReference type="SUPFAM" id="SSF101898">
    <property type="entry name" value="NHL repeat"/>
    <property type="match status" value="1"/>
</dbReference>
<evidence type="ECO:0000313" key="2">
    <source>
        <dbReference type="Proteomes" id="UP001168338"/>
    </source>
</evidence>
<gene>
    <name evidence="1" type="ORF">FGU65_02320</name>
</gene>
<dbReference type="InterPro" id="IPR027618">
    <property type="entry name" value="Beta_prop_Msarc"/>
</dbReference>
<dbReference type="Gene3D" id="2.120.10.30">
    <property type="entry name" value="TolB, C-terminal domain"/>
    <property type="match status" value="1"/>
</dbReference>